<dbReference type="RefSeq" id="WP_053939830.1">
    <property type="nucleotide sequence ID" value="NZ_LAQT01000038.1"/>
</dbReference>
<evidence type="ECO:0000313" key="2">
    <source>
        <dbReference type="Proteomes" id="UP000037939"/>
    </source>
</evidence>
<evidence type="ECO:0008006" key="3">
    <source>
        <dbReference type="Google" id="ProtNLM"/>
    </source>
</evidence>
<dbReference type="EMBL" id="LAQT01000038">
    <property type="protein sequence ID" value="KPC49097.1"/>
    <property type="molecule type" value="Genomic_DNA"/>
</dbReference>
<dbReference type="PATRIC" id="fig|857265.3.peg.4358"/>
<dbReference type="InterPro" id="IPR018721">
    <property type="entry name" value="DUF2252"/>
</dbReference>
<dbReference type="PANTHER" id="PTHR39441">
    <property type="entry name" value="DUF2252 DOMAIN-CONTAINING PROTEIN"/>
    <property type="match status" value="1"/>
</dbReference>
<dbReference type="SUPFAM" id="SSF56112">
    <property type="entry name" value="Protein kinase-like (PK-like)"/>
    <property type="match status" value="1"/>
</dbReference>
<dbReference type="InterPro" id="IPR011009">
    <property type="entry name" value="Kinase-like_dom_sf"/>
</dbReference>
<sequence>MKLPRPAERHALLIQRRNEKMARSAHAYVRGNTVQFYEWLHSQRGRRLPKGPPVWICGDCHVGNLGPTGDKHGRIAMHIRDLDQTVIGNPVHDLVRLALSLAMAARSSDLPGVTTARMLEEMMRGYEYAFSDEAEDTPERPRQVKAGLRDAVQRTWKNLAQERIEDARPTIPLGRHFWPLARDEKAAIRKLCETPELHELVTALKSRPNHASVEVLDAAYWVKGCSSLGLLRYAVLLAVGGDKDKDFCLVDIKQAIAAAAPRASRVHMPRDNARRVVEGARNLSPALGNRMFATRFLDQGVFVRELLPQDLKLELDQLNEGEAMRAAGYLAQVVGQAHARQMDAATRLRWRAELQKDRSKSFEAPSWLWTSVVQLVGSHEQGYLEHCRRFAMGT</sequence>
<comment type="caution">
    <text evidence="1">The sequence shown here is derived from an EMBL/GenBank/DDBJ whole genome shotgun (WGS) entry which is preliminary data.</text>
</comment>
<reference evidence="1 2" key="1">
    <citation type="submission" date="2015-07" db="EMBL/GenBank/DDBJ databases">
        <title>Draft genome sequence of the Amantichitinum ursilacus IGB-41, a new chitin-degrading bacterium.</title>
        <authorList>
            <person name="Kirstahler P."/>
            <person name="Guenther M."/>
            <person name="Grumaz C."/>
            <person name="Rupp S."/>
            <person name="Zibek S."/>
            <person name="Sohn K."/>
        </authorList>
    </citation>
    <scope>NUCLEOTIDE SEQUENCE [LARGE SCALE GENOMIC DNA]</scope>
    <source>
        <strain evidence="1 2">IGB-41</strain>
    </source>
</reference>
<evidence type="ECO:0000313" key="1">
    <source>
        <dbReference type="EMBL" id="KPC49097.1"/>
    </source>
</evidence>
<dbReference type="STRING" id="857265.WG78_21295"/>
<dbReference type="Pfam" id="PF10009">
    <property type="entry name" value="DUF2252"/>
    <property type="match status" value="1"/>
</dbReference>
<dbReference type="OrthoDB" id="1491115at2"/>
<organism evidence="1 2">
    <name type="scientific">Amantichitinum ursilacus</name>
    <dbReference type="NCBI Taxonomy" id="857265"/>
    <lineage>
        <taxon>Bacteria</taxon>
        <taxon>Pseudomonadati</taxon>
        <taxon>Pseudomonadota</taxon>
        <taxon>Betaproteobacteria</taxon>
        <taxon>Neisseriales</taxon>
        <taxon>Chitinibacteraceae</taxon>
        <taxon>Amantichitinum</taxon>
    </lineage>
</organism>
<keyword evidence="2" id="KW-1185">Reference proteome</keyword>
<dbReference type="Proteomes" id="UP000037939">
    <property type="component" value="Unassembled WGS sequence"/>
</dbReference>
<proteinExistence type="predicted"/>
<gene>
    <name evidence="1" type="ORF">WG78_21295</name>
</gene>
<dbReference type="PANTHER" id="PTHR39441:SF1">
    <property type="entry name" value="DUF2252 DOMAIN-CONTAINING PROTEIN"/>
    <property type="match status" value="1"/>
</dbReference>
<name>A0A0N0XFH5_9NEIS</name>
<protein>
    <recommendedName>
        <fullName evidence="3">DUF2252 domain-containing protein</fullName>
    </recommendedName>
</protein>
<dbReference type="AlphaFoldDB" id="A0A0N0XFH5"/>
<accession>A0A0N0XFH5</accession>